<organism evidence="2 3">
    <name type="scientific">Pseudolycoriella hygida</name>
    <dbReference type="NCBI Taxonomy" id="35572"/>
    <lineage>
        <taxon>Eukaryota</taxon>
        <taxon>Metazoa</taxon>
        <taxon>Ecdysozoa</taxon>
        <taxon>Arthropoda</taxon>
        <taxon>Hexapoda</taxon>
        <taxon>Insecta</taxon>
        <taxon>Pterygota</taxon>
        <taxon>Neoptera</taxon>
        <taxon>Endopterygota</taxon>
        <taxon>Diptera</taxon>
        <taxon>Nematocera</taxon>
        <taxon>Sciaroidea</taxon>
        <taxon>Sciaridae</taxon>
        <taxon>Pseudolycoriella</taxon>
    </lineage>
</organism>
<name>A0A9Q0MXM4_9DIPT</name>
<gene>
    <name evidence="2" type="primary">gloB</name>
    <name evidence="2" type="ORF">Bhyg_12643</name>
</gene>
<dbReference type="OrthoDB" id="10023422at2759"/>
<keyword evidence="2" id="KW-0378">Hydrolase</keyword>
<feature type="non-terminal residue" evidence="2">
    <location>
        <position position="292"/>
    </location>
</feature>
<dbReference type="Proteomes" id="UP001151699">
    <property type="component" value="Chromosome X"/>
</dbReference>
<dbReference type="InterPro" id="IPR036866">
    <property type="entry name" value="RibonucZ/Hydroxyglut_hydro"/>
</dbReference>
<feature type="domain" description="Metallo-beta-lactamase" evidence="1">
    <location>
        <begin position="58"/>
        <end position="222"/>
    </location>
</feature>
<dbReference type="GO" id="GO:0031123">
    <property type="term" value="P:RNA 3'-end processing"/>
    <property type="evidence" value="ECO:0007669"/>
    <property type="project" value="UniProtKB-ARBA"/>
</dbReference>
<evidence type="ECO:0000259" key="1">
    <source>
        <dbReference type="SMART" id="SM00849"/>
    </source>
</evidence>
<protein>
    <submittedName>
        <fullName evidence="2">Hydroxyacylglutathione hydrolase</fullName>
    </submittedName>
</protein>
<dbReference type="InterPro" id="IPR001279">
    <property type="entry name" value="Metallo-B-lactamas"/>
</dbReference>
<dbReference type="AlphaFoldDB" id="A0A9Q0MXM4"/>
<dbReference type="EMBL" id="WJQU01000003">
    <property type="protein sequence ID" value="KAJ6639896.1"/>
    <property type="molecule type" value="Genomic_DNA"/>
</dbReference>
<comment type="caution">
    <text evidence="2">The sequence shown here is derived from an EMBL/GenBank/DDBJ whole genome shotgun (WGS) entry which is preliminary data.</text>
</comment>
<reference evidence="2" key="1">
    <citation type="submission" date="2022-07" db="EMBL/GenBank/DDBJ databases">
        <authorList>
            <person name="Trinca V."/>
            <person name="Uliana J.V.C."/>
            <person name="Torres T.T."/>
            <person name="Ward R.J."/>
            <person name="Monesi N."/>
        </authorList>
    </citation>
    <scope>NUCLEOTIDE SEQUENCE</scope>
    <source>
        <strain evidence="2">HSMRA1968</strain>
        <tissue evidence="2">Whole embryos</tissue>
    </source>
</reference>
<evidence type="ECO:0000313" key="3">
    <source>
        <dbReference type="Proteomes" id="UP001151699"/>
    </source>
</evidence>
<sequence length="292" mass="32536">MCFKKLNKSSIIITTFFLLAVTIISVCLAFTLREKKDKATHILLEQQDWIHGAADCNTQSDPAIQALLIDTGATEDETKFPLFDTIVNLLNFETHIQFPLIVAHSHSHADHFAADSQFRGKTNISVVGLGVEDVSTFFNITQWPDGLASLDLGDRIINIFAIPGHQIASTAFYDNASKLLVTGDTFYPGRIYVFEWETFKQSVQKLYNFALQHDVSYIVGTHIEMTLTSGVDYPVGATYQPDEQKLPLTVEELGTLNNALQKTSKIPERIVLDKFIVVPMSNLSSDFVVGTM</sequence>
<evidence type="ECO:0000313" key="2">
    <source>
        <dbReference type="EMBL" id="KAJ6639896.1"/>
    </source>
</evidence>
<dbReference type="Pfam" id="PF00753">
    <property type="entry name" value="Lactamase_B"/>
    <property type="match status" value="1"/>
</dbReference>
<dbReference type="GO" id="GO:0016787">
    <property type="term" value="F:hydrolase activity"/>
    <property type="evidence" value="ECO:0007669"/>
    <property type="project" value="UniProtKB-KW"/>
</dbReference>
<dbReference type="SMART" id="SM00849">
    <property type="entry name" value="Lactamase_B"/>
    <property type="match status" value="1"/>
</dbReference>
<proteinExistence type="predicted"/>
<keyword evidence="3" id="KW-1185">Reference proteome</keyword>
<dbReference type="SUPFAM" id="SSF56281">
    <property type="entry name" value="Metallo-hydrolase/oxidoreductase"/>
    <property type="match status" value="1"/>
</dbReference>
<accession>A0A9Q0MXM4</accession>
<dbReference type="Gene3D" id="3.60.15.10">
    <property type="entry name" value="Ribonuclease Z/Hydroxyacylglutathione hydrolase-like"/>
    <property type="match status" value="1"/>
</dbReference>